<protein>
    <recommendedName>
        <fullName evidence="1">HTH-like domain-containing protein</fullName>
    </recommendedName>
</protein>
<sequence length="92" mass="11003">MYGFISDREAVQVFKISRSSFYRWYTAGPSKRALEHSLTDLIKKELDLSKQRYGATRIAEKLKREGYCISRCRVTKIMRANHWVSKHKWKFN</sequence>
<dbReference type="PANTHER" id="PTHR46889:SF4">
    <property type="entry name" value="TRANSPOSASE INSO FOR INSERTION SEQUENCE ELEMENT IS911B-RELATED"/>
    <property type="match status" value="1"/>
</dbReference>
<dbReference type="EMBL" id="DPMF01000345">
    <property type="protein sequence ID" value="HCV82331.1"/>
    <property type="molecule type" value="Genomic_DNA"/>
</dbReference>
<comment type="caution">
    <text evidence="2">The sequence shown here is derived from an EMBL/GenBank/DDBJ whole genome shotgun (WGS) entry which is preliminary data.</text>
</comment>
<dbReference type="InterPro" id="IPR050900">
    <property type="entry name" value="Transposase_IS3/IS150/IS904"/>
</dbReference>
<accession>A0A3D5J2I1</accession>
<evidence type="ECO:0000313" key="2">
    <source>
        <dbReference type="EMBL" id="HCV82331.1"/>
    </source>
</evidence>
<dbReference type="AlphaFoldDB" id="A0A3D5J2I1"/>
<organism evidence="2 3">
    <name type="scientific">Zunongwangia profunda</name>
    <dbReference type="NCBI Taxonomy" id="398743"/>
    <lineage>
        <taxon>Bacteria</taxon>
        <taxon>Pseudomonadati</taxon>
        <taxon>Bacteroidota</taxon>
        <taxon>Flavobacteriia</taxon>
        <taxon>Flavobacteriales</taxon>
        <taxon>Flavobacteriaceae</taxon>
        <taxon>Zunongwangia</taxon>
    </lineage>
</organism>
<evidence type="ECO:0000313" key="3">
    <source>
        <dbReference type="Proteomes" id="UP000264330"/>
    </source>
</evidence>
<dbReference type="Proteomes" id="UP000264330">
    <property type="component" value="Unassembled WGS sequence"/>
</dbReference>
<gene>
    <name evidence="2" type="ORF">DGQ38_14910</name>
</gene>
<dbReference type="Pfam" id="PF13276">
    <property type="entry name" value="HTH_21"/>
    <property type="match status" value="1"/>
</dbReference>
<proteinExistence type="predicted"/>
<evidence type="ECO:0000259" key="1">
    <source>
        <dbReference type="Pfam" id="PF13276"/>
    </source>
</evidence>
<dbReference type="InterPro" id="IPR025948">
    <property type="entry name" value="HTH-like_dom"/>
</dbReference>
<dbReference type="PANTHER" id="PTHR46889">
    <property type="entry name" value="TRANSPOSASE INSF FOR INSERTION SEQUENCE IS3B-RELATED"/>
    <property type="match status" value="1"/>
</dbReference>
<feature type="domain" description="HTH-like" evidence="1">
    <location>
        <begin position="37"/>
        <end position="88"/>
    </location>
</feature>
<reference evidence="2 3" key="1">
    <citation type="journal article" date="2018" name="Nat. Biotechnol.">
        <title>A standardized bacterial taxonomy based on genome phylogeny substantially revises the tree of life.</title>
        <authorList>
            <person name="Parks D.H."/>
            <person name="Chuvochina M."/>
            <person name="Waite D.W."/>
            <person name="Rinke C."/>
            <person name="Skarshewski A."/>
            <person name="Chaumeil P.A."/>
            <person name="Hugenholtz P."/>
        </authorList>
    </citation>
    <scope>NUCLEOTIDE SEQUENCE [LARGE SCALE GENOMIC DNA]</scope>
    <source>
        <strain evidence="2">UBA9359</strain>
    </source>
</reference>
<name>A0A3D5J2I1_9FLAO</name>